<feature type="transmembrane region" description="Helical" evidence="6">
    <location>
        <begin position="108"/>
        <end position="136"/>
    </location>
</feature>
<keyword evidence="2 6" id="KW-0812">Transmembrane</keyword>
<accession>B7FSK3</accession>
<proteinExistence type="predicted"/>
<dbReference type="OrthoDB" id="47452at2759"/>
<dbReference type="HOGENOM" id="CLU_759649_0_0_1"/>
<protein>
    <recommendedName>
        <fullName evidence="7">Peptidase S54 rhomboid domain-containing protein</fullName>
    </recommendedName>
</protein>
<feature type="region of interest" description="Disordered" evidence="5">
    <location>
        <begin position="262"/>
        <end position="290"/>
    </location>
</feature>
<dbReference type="GO" id="GO:0004252">
    <property type="term" value="F:serine-type endopeptidase activity"/>
    <property type="evidence" value="ECO:0007669"/>
    <property type="project" value="InterPro"/>
</dbReference>
<evidence type="ECO:0000256" key="4">
    <source>
        <dbReference type="ARBA" id="ARBA00023136"/>
    </source>
</evidence>
<dbReference type="Gene3D" id="1.20.1540.10">
    <property type="entry name" value="Rhomboid-like"/>
    <property type="match status" value="1"/>
</dbReference>
<reference evidence="9" key="2">
    <citation type="submission" date="2008-08" db="EMBL/GenBank/DDBJ databases">
        <authorList>
            <consortium name="Diatom Consortium"/>
            <person name="Grigoriev I."/>
            <person name="Grimwood J."/>
            <person name="Kuo A."/>
            <person name="Otillar R.P."/>
            <person name="Salamov A."/>
            <person name="Detter J.C."/>
            <person name="Lindquist E."/>
            <person name="Shapiro H."/>
            <person name="Lucas S."/>
            <person name="Glavina del Rio T."/>
            <person name="Pitluck S."/>
            <person name="Rokhsar D."/>
            <person name="Bowler C."/>
        </authorList>
    </citation>
    <scope>GENOME REANNOTATION</scope>
    <source>
        <strain evidence="9">CCAP 1055/1</strain>
    </source>
</reference>
<feature type="domain" description="Peptidase S54 rhomboid" evidence="7">
    <location>
        <begin position="71"/>
        <end position="217"/>
    </location>
</feature>
<keyword evidence="9" id="KW-1185">Reference proteome</keyword>
<evidence type="ECO:0000313" key="8">
    <source>
        <dbReference type="EMBL" id="EEC50493.1"/>
    </source>
</evidence>
<dbReference type="KEGG" id="pti:PHATRDRAFT_43539"/>
<name>B7FSK3_PHATC</name>
<dbReference type="GO" id="GO:0016020">
    <property type="term" value="C:membrane"/>
    <property type="evidence" value="ECO:0007669"/>
    <property type="project" value="UniProtKB-SubCell"/>
</dbReference>
<dbReference type="InterPro" id="IPR022764">
    <property type="entry name" value="Peptidase_S54_rhomboid_dom"/>
</dbReference>
<evidence type="ECO:0000256" key="2">
    <source>
        <dbReference type="ARBA" id="ARBA00022692"/>
    </source>
</evidence>
<dbReference type="SMART" id="SM01160">
    <property type="entry name" value="DUF1751"/>
    <property type="match status" value="1"/>
</dbReference>
<dbReference type="SUPFAM" id="SSF144091">
    <property type="entry name" value="Rhomboid-like"/>
    <property type="match status" value="1"/>
</dbReference>
<dbReference type="eggNOG" id="ENOG502SCFW">
    <property type="taxonomic scope" value="Eukaryota"/>
</dbReference>
<feature type="transmembrane region" description="Helical" evidence="6">
    <location>
        <begin position="142"/>
        <end position="161"/>
    </location>
</feature>
<dbReference type="GO" id="GO:0005794">
    <property type="term" value="C:Golgi apparatus"/>
    <property type="evidence" value="ECO:0007669"/>
    <property type="project" value="TreeGrafter"/>
</dbReference>
<dbReference type="PANTHER" id="PTHR13377">
    <property type="entry name" value="PLACENTAL PROTEIN 6"/>
    <property type="match status" value="1"/>
</dbReference>
<dbReference type="PANTHER" id="PTHR13377:SF3">
    <property type="entry name" value="TRANSMEMBRANE PROTEIN 115"/>
    <property type="match status" value="1"/>
</dbReference>
<dbReference type="Proteomes" id="UP000000759">
    <property type="component" value="Chromosome 2"/>
</dbReference>
<evidence type="ECO:0000256" key="3">
    <source>
        <dbReference type="ARBA" id="ARBA00022989"/>
    </source>
</evidence>
<dbReference type="AlphaFoldDB" id="B7FSK3"/>
<dbReference type="InParanoid" id="B7FSK3"/>
<evidence type="ECO:0000313" key="9">
    <source>
        <dbReference type="Proteomes" id="UP000000759"/>
    </source>
</evidence>
<evidence type="ECO:0000256" key="5">
    <source>
        <dbReference type="SAM" id="MobiDB-lite"/>
    </source>
</evidence>
<dbReference type="GeneID" id="7197216"/>
<evidence type="ECO:0000259" key="7">
    <source>
        <dbReference type="Pfam" id="PF01694"/>
    </source>
</evidence>
<dbReference type="PaxDb" id="2850-Phatr43539"/>
<feature type="transmembrane region" description="Helical" evidence="6">
    <location>
        <begin position="73"/>
        <end position="96"/>
    </location>
</feature>
<feature type="compositionally biased region" description="Polar residues" evidence="5">
    <location>
        <begin position="272"/>
        <end position="289"/>
    </location>
</feature>
<sequence length="354" mass="38123">MMPSNTIDASSSSAPPPPNPVLTAYEDFRRNTPVVTRSILTVLVLSYLLSWVIDPHFAMANIPQFSVFGFEIYRILTSPLVNTRFFSLLFAFLSFTSQGKRMENSMGSTAFGVLCLTMGVLANVLFLVTNVLLYYVSGGEQAFLFTAAAGIWLILFGIIAMECVQAPRGTQRPLFFCKIPTIYYPLALFAVFGLFGQSFSVANLISMGIGYAYGFGYLDGLKPSAPRISQWEETILADWTRNEGWVAGQAILGSDAWSEANGGSASEGMSLPTMQRGSAQRTSAVSEATGSARAGSVFRSGIREDANNAADHASLLANAGSGHTLGTTSRRPTDPRTARLEALERRGIVGDNAV</sequence>
<feature type="transmembrane region" description="Helical" evidence="6">
    <location>
        <begin position="34"/>
        <end position="53"/>
    </location>
</feature>
<dbReference type="InterPro" id="IPR013861">
    <property type="entry name" value="TMEM115/Pdh1/Rbl19"/>
</dbReference>
<keyword evidence="4 6" id="KW-0472">Membrane</keyword>
<dbReference type="InterPro" id="IPR035952">
    <property type="entry name" value="Rhomboid-like_sf"/>
</dbReference>
<dbReference type="Pfam" id="PF01694">
    <property type="entry name" value="Rhomboid"/>
    <property type="match status" value="1"/>
</dbReference>
<dbReference type="EMBL" id="CM000606">
    <property type="protein sequence ID" value="EEC50493.1"/>
    <property type="molecule type" value="Genomic_DNA"/>
</dbReference>
<dbReference type="RefSeq" id="XP_002177679.1">
    <property type="nucleotide sequence ID" value="XM_002177643.1"/>
</dbReference>
<evidence type="ECO:0000256" key="1">
    <source>
        <dbReference type="ARBA" id="ARBA00004141"/>
    </source>
</evidence>
<feature type="transmembrane region" description="Helical" evidence="6">
    <location>
        <begin position="173"/>
        <end position="195"/>
    </location>
</feature>
<feature type="region of interest" description="Disordered" evidence="5">
    <location>
        <begin position="317"/>
        <end position="338"/>
    </location>
</feature>
<organism evidence="8 9">
    <name type="scientific">Phaeodactylum tricornutum (strain CCAP 1055/1)</name>
    <dbReference type="NCBI Taxonomy" id="556484"/>
    <lineage>
        <taxon>Eukaryota</taxon>
        <taxon>Sar</taxon>
        <taxon>Stramenopiles</taxon>
        <taxon>Ochrophyta</taxon>
        <taxon>Bacillariophyta</taxon>
        <taxon>Bacillariophyceae</taxon>
        <taxon>Bacillariophycidae</taxon>
        <taxon>Naviculales</taxon>
        <taxon>Phaeodactylaceae</taxon>
        <taxon>Phaeodactylum</taxon>
    </lineage>
</organism>
<gene>
    <name evidence="8" type="ORF">PHATRDRAFT_43539</name>
</gene>
<dbReference type="GO" id="GO:0006890">
    <property type="term" value="P:retrograde vesicle-mediated transport, Golgi to endoplasmic reticulum"/>
    <property type="evidence" value="ECO:0007669"/>
    <property type="project" value="InterPro"/>
</dbReference>
<reference evidence="8 9" key="1">
    <citation type="journal article" date="2008" name="Nature">
        <title>The Phaeodactylum genome reveals the evolutionary history of diatom genomes.</title>
        <authorList>
            <person name="Bowler C."/>
            <person name="Allen A.E."/>
            <person name="Badger J.H."/>
            <person name="Grimwood J."/>
            <person name="Jabbari K."/>
            <person name="Kuo A."/>
            <person name="Maheswari U."/>
            <person name="Martens C."/>
            <person name="Maumus F."/>
            <person name="Otillar R.P."/>
            <person name="Rayko E."/>
            <person name="Salamov A."/>
            <person name="Vandepoele K."/>
            <person name="Beszteri B."/>
            <person name="Gruber A."/>
            <person name="Heijde M."/>
            <person name="Katinka M."/>
            <person name="Mock T."/>
            <person name="Valentin K."/>
            <person name="Verret F."/>
            <person name="Berges J.A."/>
            <person name="Brownlee C."/>
            <person name="Cadoret J.P."/>
            <person name="Chiovitti A."/>
            <person name="Choi C.J."/>
            <person name="Coesel S."/>
            <person name="De Martino A."/>
            <person name="Detter J.C."/>
            <person name="Durkin C."/>
            <person name="Falciatore A."/>
            <person name="Fournet J."/>
            <person name="Haruta M."/>
            <person name="Huysman M.J."/>
            <person name="Jenkins B.D."/>
            <person name="Jiroutova K."/>
            <person name="Jorgensen R.E."/>
            <person name="Joubert Y."/>
            <person name="Kaplan A."/>
            <person name="Kroger N."/>
            <person name="Kroth P.G."/>
            <person name="La Roche J."/>
            <person name="Lindquist E."/>
            <person name="Lommer M."/>
            <person name="Martin-Jezequel V."/>
            <person name="Lopez P.J."/>
            <person name="Lucas S."/>
            <person name="Mangogna M."/>
            <person name="McGinnis K."/>
            <person name="Medlin L.K."/>
            <person name="Montsant A."/>
            <person name="Oudot-Le Secq M.P."/>
            <person name="Napoli C."/>
            <person name="Obornik M."/>
            <person name="Parker M.S."/>
            <person name="Petit J.L."/>
            <person name="Porcel B.M."/>
            <person name="Poulsen N."/>
            <person name="Robison M."/>
            <person name="Rychlewski L."/>
            <person name="Rynearson T.A."/>
            <person name="Schmutz J."/>
            <person name="Shapiro H."/>
            <person name="Siaut M."/>
            <person name="Stanley M."/>
            <person name="Sussman M.R."/>
            <person name="Taylor A.R."/>
            <person name="Vardi A."/>
            <person name="von Dassow P."/>
            <person name="Vyverman W."/>
            <person name="Willis A."/>
            <person name="Wyrwicz L.S."/>
            <person name="Rokhsar D.S."/>
            <person name="Weissenbach J."/>
            <person name="Armbrust E.V."/>
            <person name="Green B.R."/>
            <person name="Van de Peer Y."/>
            <person name="Grigoriev I.V."/>
        </authorList>
    </citation>
    <scope>NUCLEOTIDE SEQUENCE [LARGE SCALE GENOMIC DNA]</scope>
    <source>
        <strain evidence="8 9">CCAP 1055/1</strain>
    </source>
</reference>
<comment type="subcellular location">
    <subcellularLocation>
        <location evidence="1">Membrane</location>
        <topology evidence="1">Multi-pass membrane protein</topology>
    </subcellularLocation>
</comment>
<evidence type="ECO:0000256" key="6">
    <source>
        <dbReference type="SAM" id="Phobius"/>
    </source>
</evidence>
<keyword evidence="3 6" id="KW-1133">Transmembrane helix</keyword>